<name>A0A0F9MJS2_9ZZZZ</name>
<protein>
    <submittedName>
        <fullName evidence="1">Uncharacterized protein</fullName>
    </submittedName>
</protein>
<gene>
    <name evidence="1" type="ORF">LCGC14_1147480</name>
</gene>
<dbReference type="EMBL" id="LAZR01005494">
    <property type="protein sequence ID" value="KKM99476.1"/>
    <property type="molecule type" value="Genomic_DNA"/>
</dbReference>
<comment type="caution">
    <text evidence="1">The sequence shown here is derived from an EMBL/GenBank/DDBJ whole genome shotgun (WGS) entry which is preliminary data.</text>
</comment>
<accession>A0A0F9MJS2</accession>
<reference evidence="1" key="1">
    <citation type="journal article" date="2015" name="Nature">
        <title>Complex archaea that bridge the gap between prokaryotes and eukaryotes.</title>
        <authorList>
            <person name="Spang A."/>
            <person name="Saw J.H."/>
            <person name="Jorgensen S.L."/>
            <person name="Zaremba-Niedzwiedzka K."/>
            <person name="Martijn J."/>
            <person name="Lind A.E."/>
            <person name="van Eijk R."/>
            <person name="Schleper C."/>
            <person name="Guy L."/>
            <person name="Ettema T.J."/>
        </authorList>
    </citation>
    <scope>NUCLEOTIDE SEQUENCE</scope>
</reference>
<organism evidence="1">
    <name type="scientific">marine sediment metagenome</name>
    <dbReference type="NCBI Taxonomy" id="412755"/>
    <lineage>
        <taxon>unclassified sequences</taxon>
        <taxon>metagenomes</taxon>
        <taxon>ecological metagenomes</taxon>
    </lineage>
</organism>
<dbReference type="AlphaFoldDB" id="A0A0F9MJS2"/>
<proteinExistence type="predicted"/>
<evidence type="ECO:0000313" key="1">
    <source>
        <dbReference type="EMBL" id="KKM99476.1"/>
    </source>
</evidence>
<sequence>MNEQAGGREAATERLAQIHYQSDDCIAVYAVEAADLNICCQLTSEGTVVPGKPEPIRLLEVNQDTPAQGFVPLGFLPMPRQGIEYKSHVAEVTPEEFEQIVTGELKLPKGWERRRFIRRETQGDPSSFKVASTAEEERLDRDLLDCLRHANAERLDAALHEKQVKPADPPREKTPCETWMSPAECEQFLSRMAGTPMADHKAVRTVRKILHAAQQLPHDLDVPQPNGLRGEGGIKIEWIIGRTRVELELWPDGDTHLHVEDDYEVVGTETLTLGWNTRQETAWLR</sequence>